<dbReference type="Pfam" id="PF06080">
    <property type="entry name" value="DUF938"/>
    <property type="match status" value="1"/>
</dbReference>
<organism evidence="1 2">
    <name type="scientific">Thiohalophilus thiocyanatoxydans</name>
    <dbReference type="NCBI Taxonomy" id="381308"/>
    <lineage>
        <taxon>Bacteria</taxon>
        <taxon>Pseudomonadati</taxon>
        <taxon>Pseudomonadota</taxon>
        <taxon>Gammaproteobacteria</taxon>
        <taxon>Thiohalomonadales</taxon>
        <taxon>Thiohalophilaceae</taxon>
        <taxon>Thiohalophilus</taxon>
    </lineage>
</organism>
<dbReference type="EMBL" id="SOQX01000001">
    <property type="protein sequence ID" value="TDY03732.1"/>
    <property type="molecule type" value="Genomic_DNA"/>
</dbReference>
<evidence type="ECO:0000313" key="1">
    <source>
        <dbReference type="EMBL" id="TDY03732.1"/>
    </source>
</evidence>
<dbReference type="CDD" id="cd02440">
    <property type="entry name" value="AdoMet_MTases"/>
    <property type="match status" value="1"/>
</dbReference>
<gene>
    <name evidence="1" type="ORF">EDC23_0101</name>
</gene>
<reference evidence="1 2" key="1">
    <citation type="submission" date="2019-03" db="EMBL/GenBank/DDBJ databases">
        <title>Genomic Encyclopedia of Type Strains, Phase IV (KMG-IV): sequencing the most valuable type-strain genomes for metagenomic binning, comparative biology and taxonomic classification.</title>
        <authorList>
            <person name="Goeker M."/>
        </authorList>
    </citation>
    <scope>NUCLEOTIDE SEQUENCE [LARGE SCALE GENOMIC DNA]</scope>
    <source>
        <strain evidence="1 2">DSM 16326</strain>
    </source>
</reference>
<dbReference type="SUPFAM" id="SSF53335">
    <property type="entry name" value="S-adenosyl-L-methionine-dependent methyltransferases"/>
    <property type="match status" value="1"/>
</dbReference>
<dbReference type="PANTHER" id="PTHR20974">
    <property type="entry name" value="UPF0585 PROTEIN CG18661"/>
    <property type="match status" value="1"/>
</dbReference>
<sequence>MKPFAEACEENKWPILAVLQQQFADCRTILEIGSGTGQHAVFFAEQLPHLHWQPSDVAENLPGIRLWQGESQRDDLAAPFVLDLRKPAWPRDTYDGIFSANTVHIMGWPAVEILFEGVARVLAPGGRFCLYGPFKYDGVHTSENNARFDTGLRQRDPVSGVRDVTDLQRLAGAAGLSLVEDIEMPVNNRTLVWQKNPGA</sequence>
<dbReference type="InterPro" id="IPR029063">
    <property type="entry name" value="SAM-dependent_MTases_sf"/>
</dbReference>
<dbReference type="OrthoDB" id="5563826at2"/>
<dbReference type="RefSeq" id="WP_134080319.1">
    <property type="nucleotide sequence ID" value="NZ_SOQX01000001.1"/>
</dbReference>
<dbReference type="InterPro" id="IPR010342">
    <property type="entry name" value="DUF938"/>
</dbReference>
<evidence type="ECO:0000313" key="2">
    <source>
        <dbReference type="Proteomes" id="UP000294914"/>
    </source>
</evidence>
<dbReference type="Proteomes" id="UP000294914">
    <property type="component" value="Unassembled WGS sequence"/>
</dbReference>
<dbReference type="Gene3D" id="3.40.50.150">
    <property type="entry name" value="Vaccinia Virus protein VP39"/>
    <property type="match status" value="1"/>
</dbReference>
<dbReference type="PANTHER" id="PTHR20974:SF0">
    <property type="entry name" value="UPF0585 PROTEIN CG18661"/>
    <property type="match status" value="1"/>
</dbReference>
<accession>A0A4R8IRS2</accession>
<protein>
    <submittedName>
        <fullName evidence="1">Uncharacterized protein DUF938</fullName>
    </submittedName>
</protein>
<name>A0A4R8IRS2_9GAMM</name>
<comment type="caution">
    <text evidence="1">The sequence shown here is derived from an EMBL/GenBank/DDBJ whole genome shotgun (WGS) entry which is preliminary data.</text>
</comment>
<dbReference type="AlphaFoldDB" id="A0A4R8IRS2"/>
<proteinExistence type="predicted"/>
<keyword evidence="2" id="KW-1185">Reference proteome</keyword>